<evidence type="ECO:0000313" key="2">
    <source>
        <dbReference type="EMBL" id="PJZ55539.1"/>
    </source>
</evidence>
<dbReference type="InterPro" id="IPR050789">
    <property type="entry name" value="Diverse_Enzym_Activities"/>
</dbReference>
<proteinExistence type="predicted"/>
<evidence type="ECO:0000313" key="3">
    <source>
        <dbReference type="Proteomes" id="UP000231879"/>
    </source>
</evidence>
<accession>A0ABX4NFF1</accession>
<comment type="caution">
    <text evidence="2">The sequence shown here is derived from an EMBL/GenBank/DDBJ whole genome shotgun (WGS) entry which is preliminary data.</text>
</comment>
<gene>
    <name evidence="2" type="ORF">CH367_18835</name>
</gene>
<sequence length="377" mass="43304">MKRVYKRFVFGLMFLQIFCGRMDLPYSTKTLSAENDRLEQLEQLAGWATENLFQTSNGRIRTNTILVQYKGRIILEVYSSEFNENSLQPTWSISKFLLNSALGLAVAQGKVDLDHPVRDYLIRSGNSLPKELKVRDLLFFVSGIDWREGYELNPFRSDVLEILYGHGNSDIARYVFQKEFSHPSGEKVSYSSGDSNLLSAVIAERSGKNFPEEFFRSIGIRSFVWEVDGQGVPIASSYVYLSARDLAKVGEFYIQEGWKHSSRTLPKDWIATTFKKHDVEKPLPWYLSWLPFPSMGGHVYLNHTKGSDSEILFQGLSSDSFFASGHWGQYLIVDPRKDLVVVRFGNDRLGRFPIREFLERLLPLLESRGDQKNDETF</sequence>
<evidence type="ECO:0000259" key="1">
    <source>
        <dbReference type="Pfam" id="PF00144"/>
    </source>
</evidence>
<protein>
    <recommendedName>
        <fullName evidence="1">Beta-lactamase-related domain-containing protein</fullName>
    </recommendedName>
</protein>
<name>A0ABX4NFF1_9LEPT</name>
<feature type="domain" description="Beta-lactamase-related" evidence="1">
    <location>
        <begin position="59"/>
        <end position="348"/>
    </location>
</feature>
<dbReference type="EMBL" id="NPDS01000010">
    <property type="protein sequence ID" value="PJZ55539.1"/>
    <property type="molecule type" value="Genomic_DNA"/>
</dbReference>
<keyword evidence="3" id="KW-1185">Reference proteome</keyword>
<dbReference type="PANTHER" id="PTHR43283:SF7">
    <property type="entry name" value="BETA-LACTAMASE-RELATED DOMAIN-CONTAINING PROTEIN"/>
    <property type="match status" value="1"/>
</dbReference>
<reference evidence="2 3" key="1">
    <citation type="submission" date="2017-07" db="EMBL/GenBank/DDBJ databases">
        <title>Leptospira spp. isolated from tropical soils.</title>
        <authorList>
            <person name="Thibeaux R."/>
            <person name="Iraola G."/>
            <person name="Ferres I."/>
            <person name="Bierque E."/>
            <person name="Girault D."/>
            <person name="Soupe-Gilbert M.-E."/>
            <person name="Picardeau M."/>
            <person name="Goarant C."/>
        </authorList>
    </citation>
    <scope>NUCLEOTIDE SEQUENCE [LARGE SCALE GENOMIC DNA]</scope>
    <source>
        <strain evidence="2 3">FH4-C-A1</strain>
    </source>
</reference>
<dbReference type="Proteomes" id="UP000231879">
    <property type="component" value="Unassembled WGS sequence"/>
</dbReference>
<dbReference type="SUPFAM" id="SSF56601">
    <property type="entry name" value="beta-lactamase/transpeptidase-like"/>
    <property type="match status" value="1"/>
</dbReference>
<dbReference type="InterPro" id="IPR012338">
    <property type="entry name" value="Beta-lactam/transpept-like"/>
</dbReference>
<dbReference type="Pfam" id="PF00144">
    <property type="entry name" value="Beta-lactamase"/>
    <property type="match status" value="1"/>
</dbReference>
<dbReference type="InterPro" id="IPR001466">
    <property type="entry name" value="Beta-lactam-related"/>
</dbReference>
<dbReference type="Gene3D" id="3.40.710.10">
    <property type="entry name" value="DD-peptidase/beta-lactamase superfamily"/>
    <property type="match status" value="1"/>
</dbReference>
<organism evidence="2 3">
    <name type="scientific">Leptospira barantonii</name>
    <dbReference type="NCBI Taxonomy" id="2023184"/>
    <lineage>
        <taxon>Bacteria</taxon>
        <taxon>Pseudomonadati</taxon>
        <taxon>Spirochaetota</taxon>
        <taxon>Spirochaetia</taxon>
        <taxon>Leptospirales</taxon>
        <taxon>Leptospiraceae</taxon>
        <taxon>Leptospira</taxon>
    </lineage>
</organism>
<dbReference type="PANTHER" id="PTHR43283">
    <property type="entry name" value="BETA-LACTAMASE-RELATED"/>
    <property type="match status" value="1"/>
</dbReference>